<comment type="caution">
    <text evidence="2">The sequence shown here is derived from an EMBL/GenBank/DDBJ whole genome shotgun (WGS) entry which is preliminary data.</text>
</comment>
<dbReference type="AlphaFoldDB" id="A0AAD7WXU1"/>
<feature type="region of interest" description="Disordered" evidence="1">
    <location>
        <begin position="53"/>
        <end position="77"/>
    </location>
</feature>
<feature type="compositionally biased region" description="Polar residues" evidence="1">
    <location>
        <begin position="67"/>
        <end position="77"/>
    </location>
</feature>
<reference evidence="2" key="1">
    <citation type="journal article" date="2023" name="Science">
        <title>Genome structures resolve the early diversification of teleost fishes.</title>
        <authorList>
            <person name="Parey E."/>
            <person name="Louis A."/>
            <person name="Montfort J."/>
            <person name="Bouchez O."/>
            <person name="Roques C."/>
            <person name="Iampietro C."/>
            <person name="Lluch J."/>
            <person name="Castinel A."/>
            <person name="Donnadieu C."/>
            <person name="Desvignes T."/>
            <person name="Floi Bucao C."/>
            <person name="Jouanno E."/>
            <person name="Wen M."/>
            <person name="Mejri S."/>
            <person name="Dirks R."/>
            <person name="Jansen H."/>
            <person name="Henkel C."/>
            <person name="Chen W.J."/>
            <person name="Zahm M."/>
            <person name="Cabau C."/>
            <person name="Klopp C."/>
            <person name="Thompson A.W."/>
            <person name="Robinson-Rechavi M."/>
            <person name="Braasch I."/>
            <person name="Lecointre G."/>
            <person name="Bobe J."/>
            <person name="Postlethwait J.H."/>
            <person name="Berthelot C."/>
            <person name="Roest Crollius H."/>
            <person name="Guiguen Y."/>
        </authorList>
    </citation>
    <scope>NUCLEOTIDE SEQUENCE</scope>
    <source>
        <strain evidence="2">NC1722</strain>
    </source>
</reference>
<evidence type="ECO:0000313" key="2">
    <source>
        <dbReference type="EMBL" id="KAJ8412933.1"/>
    </source>
</evidence>
<sequence>MSNLIGCRRHLPPHSDCRGSTFSPDTGMWQVSRGVAHLGWGWGGVPLRDTFPRFRTESDGATGNDAVRQTSSIKAQS</sequence>
<organism evidence="2 3">
    <name type="scientific">Aldrovandia affinis</name>
    <dbReference type="NCBI Taxonomy" id="143900"/>
    <lineage>
        <taxon>Eukaryota</taxon>
        <taxon>Metazoa</taxon>
        <taxon>Chordata</taxon>
        <taxon>Craniata</taxon>
        <taxon>Vertebrata</taxon>
        <taxon>Euteleostomi</taxon>
        <taxon>Actinopterygii</taxon>
        <taxon>Neopterygii</taxon>
        <taxon>Teleostei</taxon>
        <taxon>Notacanthiformes</taxon>
        <taxon>Halosauridae</taxon>
        <taxon>Aldrovandia</taxon>
    </lineage>
</organism>
<evidence type="ECO:0000256" key="1">
    <source>
        <dbReference type="SAM" id="MobiDB-lite"/>
    </source>
</evidence>
<protein>
    <submittedName>
        <fullName evidence="2">Uncharacterized protein</fullName>
    </submittedName>
</protein>
<keyword evidence="3" id="KW-1185">Reference proteome</keyword>
<dbReference type="Proteomes" id="UP001221898">
    <property type="component" value="Unassembled WGS sequence"/>
</dbReference>
<proteinExistence type="predicted"/>
<dbReference type="EMBL" id="JAINUG010000017">
    <property type="protein sequence ID" value="KAJ8412933.1"/>
    <property type="molecule type" value="Genomic_DNA"/>
</dbReference>
<gene>
    <name evidence="2" type="ORF">AAFF_G00105150</name>
</gene>
<evidence type="ECO:0000313" key="3">
    <source>
        <dbReference type="Proteomes" id="UP001221898"/>
    </source>
</evidence>
<accession>A0AAD7WXU1</accession>
<name>A0AAD7WXU1_9TELE</name>